<keyword evidence="2" id="KW-1185">Reference proteome</keyword>
<dbReference type="EMBL" id="CP001099">
    <property type="protein sequence ID" value="ACF11405.1"/>
    <property type="molecule type" value="Genomic_DNA"/>
</dbReference>
<dbReference type="STRING" id="517417.Cpar_0997"/>
<proteinExistence type="predicted"/>
<gene>
    <name evidence="1" type="ordered locus">Cpar_0997</name>
</gene>
<dbReference type="AlphaFoldDB" id="B3QNA2"/>
<evidence type="ECO:0000313" key="2">
    <source>
        <dbReference type="Proteomes" id="UP000008811"/>
    </source>
</evidence>
<evidence type="ECO:0000313" key="1">
    <source>
        <dbReference type="EMBL" id="ACF11405.1"/>
    </source>
</evidence>
<dbReference type="HOGENOM" id="CLU_3097033_0_0_10"/>
<protein>
    <submittedName>
        <fullName evidence="1">Uncharacterized protein</fullName>
    </submittedName>
</protein>
<name>B3QNA2_CHLP8</name>
<accession>B3QNA2</accession>
<dbReference type="Proteomes" id="UP000008811">
    <property type="component" value="Chromosome"/>
</dbReference>
<dbReference type="KEGG" id="cpc:Cpar_0997"/>
<reference evidence="1" key="1">
    <citation type="submission" date="2008-06" db="EMBL/GenBank/DDBJ databases">
        <title>Complete sequence of Chlorobaculum parvum NCIB 8327.</title>
        <authorList>
            <consortium name="US DOE Joint Genome Institute"/>
            <person name="Lucas S."/>
            <person name="Copeland A."/>
            <person name="Lapidus A."/>
            <person name="Glavina del Rio T."/>
            <person name="Dalin E."/>
            <person name="Tice H."/>
            <person name="Bruce D."/>
            <person name="Goodwin L."/>
            <person name="Pitluck S."/>
            <person name="Schmutz J."/>
            <person name="Larimer F."/>
            <person name="Land M."/>
            <person name="Hauser L."/>
            <person name="Kyrpides N."/>
            <person name="Mikhailova N."/>
            <person name="Zhao F."/>
            <person name="Li T."/>
            <person name="Liu Z."/>
            <person name="Overmann J."/>
            <person name="Bryant D.A."/>
            <person name="Richardson P."/>
        </authorList>
    </citation>
    <scope>NUCLEOTIDE SEQUENCE [LARGE SCALE GENOMIC DNA]</scope>
    <source>
        <strain evidence="1">NCIB 8327</strain>
    </source>
</reference>
<organism evidence="1 2">
    <name type="scientific">Chlorobaculum parvum (strain DSM 263 / NCIMB 8327)</name>
    <name type="common">Chlorobium vibrioforme subsp. thiosulfatophilum</name>
    <dbReference type="NCBI Taxonomy" id="517417"/>
    <lineage>
        <taxon>Bacteria</taxon>
        <taxon>Pseudomonadati</taxon>
        <taxon>Chlorobiota</taxon>
        <taxon>Chlorobiia</taxon>
        <taxon>Chlorobiales</taxon>
        <taxon>Chlorobiaceae</taxon>
        <taxon>Chlorobaculum</taxon>
    </lineage>
</organism>
<sequence>MIKQSFLQEGFNPTDIPGFTFNSISKKVYIIIRLVVFQPVIPAKAGIQNPE</sequence>